<keyword evidence="3" id="KW-0479">Metal-binding</keyword>
<dbReference type="InterPro" id="IPR018247">
    <property type="entry name" value="EF_Hand_1_Ca_BS"/>
</dbReference>
<feature type="chain" id="PRO_5013962484" evidence="6">
    <location>
        <begin position="27"/>
        <end position="275"/>
    </location>
</feature>
<dbReference type="Pfam" id="PF13499">
    <property type="entry name" value="EF-hand_7"/>
    <property type="match status" value="1"/>
</dbReference>
<dbReference type="AlphaFoldDB" id="A0A2G5B8F4"/>
<dbReference type="InterPro" id="IPR051426">
    <property type="entry name" value="Peflin/Sorcin_CaBP"/>
</dbReference>
<protein>
    <submittedName>
        <fullName evidence="8">EF-hand</fullName>
    </submittedName>
</protein>
<dbReference type="PROSITE" id="PS50222">
    <property type="entry name" value="EF_HAND_2"/>
    <property type="match status" value="2"/>
</dbReference>
<feature type="domain" description="EF-hand" evidence="7">
    <location>
        <begin position="98"/>
        <end position="133"/>
    </location>
</feature>
<evidence type="ECO:0000256" key="1">
    <source>
        <dbReference type="ARBA" id="ARBA00004496"/>
    </source>
</evidence>
<dbReference type="CDD" id="cd16180">
    <property type="entry name" value="EFh_PEF_Group_I"/>
    <property type="match status" value="1"/>
</dbReference>
<evidence type="ECO:0000313" key="9">
    <source>
        <dbReference type="Proteomes" id="UP000242474"/>
    </source>
</evidence>
<evidence type="ECO:0000256" key="4">
    <source>
        <dbReference type="ARBA" id="ARBA00022737"/>
    </source>
</evidence>
<dbReference type="Gene3D" id="1.10.238.10">
    <property type="entry name" value="EF-hand"/>
    <property type="match status" value="1"/>
</dbReference>
<dbReference type="GO" id="GO:0005737">
    <property type="term" value="C:cytoplasm"/>
    <property type="evidence" value="ECO:0007669"/>
    <property type="project" value="UniProtKB-SubCell"/>
</dbReference>
<keyword evidence="6" id="KW-0732">Signal</keyword>
<dbReference type="EMBL" id="KZ303508">
    <property type="protein sequence ID" value="PIA15281.1"/>
    <property type="molecule type" value="Genomic_DNA"/>
</dbReference>
<dbReference type="PANTHER" id="PTHR46212:SF3">
    <property type="entry name" value="GH27120P"/>
    <property type="match status" value="1"/>
</dbReference>
<feature type="signal peptide" evidence="6">
    <location>
        <begin position="1"/>
        <end position="26"/>
    </location>
</feature>
<dbReference type="SUPFAM" id="SSF47473">
    <property type="entry name" value="EF-hand"/>
    <property type="match status" value="1"/>
</dbReference>
<accession>A0A2G5B8F4</accession>
<evidence type="ECO:0000256" key="5">
    <source>
        <dbReference type="ARBA" id="ARBA00022837"/>
    </source>
</evidence>
<evidence type="ECO:0000256" key="6">
    <source>
        <dbReference type="SAM" id="SignalP"/>
    </source>
</evidence>
<dbReference type="Proteomes" id="UP000242474">
    <property type="component" value="Unassembled WGS sequence"/>
</dbReference>
<sequence length="275" mass="29906">MHFKQTARAAPSLLFVFPILFYFASSQYGQQQQQQQQQRPDGYGAGYGGGGGGGYGGAPAGGGGGYGGAPAGGGGGYGGGGYGGGGPGAGGPPGAPNIDFQQLQYWFRAVDRDGSGQLDPGELQQALVNGDWSRFSMDTVRLMIGMFDRDRNGTIGFDEFVGLWRYIEDWKQCFRKFDADNSGTIDRNELFQALSAFGFRVSPQVVDSLLRKYDMQAGNVKSANKGRGAITFDNFINSCVTIRSLTESFRRLDENQDGWVNMNYDTYFQQIVYFM</sequence>
<dbReference type="STRING" id="763665.A0A2G5B8F4"/>
<keyword evidence="5" id="KW-0106">Calcium</keyword>
<keyword evidence="4" id="KW-0677">Repeat</keyword>
<gene>
    <name evidence="8" type="ORF">COEREDRAFT_102924</name>
</gene>
<name>A0A2G5B8F4_COERN</name>
<dbReference type="SMART" id="SM00054">
    <property type="entry name" value="EFh"/>
    <property type="match status" value="3"/>
</dbReference>
<keyword evidence="9" id="KW-1185">Reference proteome</keyword>
<evidence type="ECO:0000313" key="8">
    <source>
        <dbReference type="EMBL" id="PIA15281.1"/>
    </source>
</evidence>
<dbReference type="GO" id="GO:0005509">
    <property type="term" value="F:calcium ion binding"/>
    <property type="evidence" value="ECO:0007669"/>
    <property type="project" value="InterPro"/>
</dbReference>
<proteinExistence type="predicted"/>
<keyword evidence="2" id="KW-0963">Cytoplasm</keyword>
<dbReference type="InterPro" id="IPR002048">
    <property type="entry name" value="EF_hand_dom"/>
</dbReference>
<evidence type="ECO:0000256" key="3">
    <source>
        <dbReference type="ARBA" id="ARBA00022723"/>
    </source>
</evidence>
<feature type="domain" description="EF-hand" evidence="7">
    <location>
        <begin position="165"/>
        <end position="200"/>
    </location>
</feature>
<evidence type="ECO:0000256" key="2">
    <source>
        <dbReference type="ARBA" id="ARBA00022490"/>
    </source>
</evidence>
<evidence type="ECO:0000259" key="7">
    <source>
        <dbReference type="PROSITE" id="PS50222"/>
    </source>
</evidence>
<organism evidence="8 9">
    <name type="scientific">Coemansia reversa (strain ATCC 12441 / NRRL 1564)</name>
    <dbReference type="NCBI Taxonomy" id="763665"/>
    <lineage>
        <taxon>Eukaryota</taxon>
        <taxon>Fungi</taxon>
        <taxon>Fungi incertae sedis</taxon>
        <taxon>Zoopagomycota</taxon>
        <taxon>Kickxellomycotina</taxon>
        <taxon>Kickxellomycetes</taxon>
        <taxon>Kickxellales</taxon>
        <taxon>Kickxellaceae</taxon>
        <taxon>Coemansia</taxon>
    </lineage>
</organism>
<dbReference type="PANTHER" id="PTHR46212">
    <property type="entry name" value="PEFLIN"/>
    <property type="match status" value="1"/>
</dbReference>
<comment type="subcellular location">
    <subcellularLocation>
        <location evidence="1">Cytoplasm</location>
    </subcellularLocation>
</comment>
<dbReference type="OrthoDB" id="186625at2759"/>
<dbReference type="Pfam" id="PF13405">
    <property type="entry name" value="EF-hand_6"/>
    <property type="match status" value="1"/>
</dbReference>
<dbReference type="GO" id="GO:0048306">
    <property type="term" value="F:calcium-dependent protein binding"/>
    <property type="evidence" value="ECO:0007669"/>
    <property type="project" value="UniProtKB-ARBA"/>
</dbReference>
<dbReference type="InterPro" id="IPR011992">
    <property type="entry name" value="EF-hand-dom_pair"/>
</dbReference>
<dbReference type="PROSITE" id="PS00018">
    <property type="entry name" value="EF_HAND_1"/>
    <property type="match status" value="2"/>
</dbReference>
<reference evidence="8 9" key="1">
    <citation type="journal article" date="2015" name="Genome Biol. Evol.">
        <title>Phylogenomic analyses indicate that early fungi evolved digesting cell walls of algal ancestors of land plants.</title>
        <authorList>
            <person name="Chang Y."/>
            <person name="Wang S."/>
            <person name="Sekimoto S."/>
            <person name="Aerts A.L."/>
            <person name="Choi C."/>
            <person name="Clum A."/>
            <person name="LaButti K.M."/>
            <person name="Lindquist E.A."/>
            <person name="Yee Ngan C."/>
            <person name="Ohm R.A."/>
            <person name="Salamov A.A."/>
            <person name="Grigoriev I.V."/>
            <person name="Spatafora J.W."/>
            <person name="Berbee M.L."/>
        </authorList>
    </citation>
    <scope>NUCLEOTIDE SEQUENCE [LARGE SCALE GENOMIC DNA]</scope>
    <source>
        <strain evidence="8 9">NRRL 1564</strain>
    </source>
</reference>